<dbReference type="AlphaFoldDB" id="A0A7G1G670"/>
<proteinExistence type="predicted"/>
<keyword evidence="3" id="KW-1185">Reference proteome</keyword>
<keyword evidence="1" id="KW-0812">Transmembrane</keyword>
<evidence type="ECO:0000256" key="1">
    <source>
        <dbReference type="SAM" id="Phobius"/>
    </source>
</evidence>
<protein>
    <submittedName>
        <fullName evidence="2">Uncharacterized protein</fullName>
    </submittedName>
</protein>
<dbReference type="KEGG" id="ocy:OSSY52_20720"/>
<dbReference type="InParanoid" id="A0A7G1G670"/>
<evidence type="ECO:0000313" key="2">
    <source>
        <dbReference type="EMBL" id="BBE31931.1"/>
    </source>
</evidence>
<sequence>MKFYLKTFILKMFLIFFYIFSLSLILPPHNNEDAIYLKEKDIKPYAMYSIKKLNRYFFYNVKNEVVYLYDTIIPGIPEIIFSNDLKDEKKIILNFYNLNNIIKIDFQKKEIFCYNKIRIKFYKLGDLIFLFGEQDILSGLNPGTYTVIDKKIIK</sequence>
<keyword evidence="1" id="KW-1133">Transmembrane helix</keyword>
<dbReference type="Proteomes" id="UP000516361">
    <property type="component" value="Chromosome"/>
</dbReference>
<gene>
    <name evidence="2" type="ORF">OSSY52_20720</name>
</gene>
<accession>A0A7G1G670</accession>
<name>A0A7G1G670_9BACT</name>
<keyword evidence="1" id="KW-0472">Membrane</keyword>
<evidence type="ECO:0000313" key="3">
    <source>
        <dbReference type="Proteomes" id="UP000516361"/>
    </source>
</evidence>
<dbReference type="RefSeq" id="WP_190614793.1">
    <property type="nucleotide sequence ID" value="NZ_AP018712.1"/>
</dbReference>
<dbReference type="EMBL" id="AP018712">
    <property type="protein sequence ID" value="BBE31931.1"/>
    <property type="molecule type" value="Genomic_DNA"/>
</dbReference>
<reference evidence="2 3" key="1">
    <citation type="submission" date="2018-06" db="EMBL/GenBank/DDBJ databases">
        <title>Genome sequencing of Oceanotoga sp. sy52.</title>
        <authorList>
            <person name="Mori K."/>
        </authorList>
    </citation>
    <scope>NUCLEOTIDE SEQUENCE [LARGE SCALE GENOMIC DNA]</scope>
    <source>
        <strain evidence="3">sy52</strain>
    </source>
</reference>
<feature type="transmembrane region" description="Helical" evidence="1">
    <location>
        <begin position="7"/>
        <end position="26"/>
    </location>
</feature>
<organism evidence="2 3">
    <name type="scientific">Tepiditoga spiralis</name>
    <dbReference type="NCBI Taxonomy" id="2108365"/>
    <lineage>
        <taxon>Bacteria</taxon>
        <taxon>Thermotogati</taxon>
        <taxon>Thermotogota</taxon>
        <taxon>Thermotogae</taxon>
        <taxon>Petrotogales</taxon>
        <taxon>Petrotogaceae</taxon>
        <taxon>Tepiditoga</taxon>
    </lineage>
</organism>